<protein>
    <submittedName>
        <fullName evidence="1">DUF1877 family protein</fullName>
    </submittedName>
</protein>
<keyword evidence="2" id="KW-1185">Reference proteome</keyword>
<comment type="caution">
    <text evidence="1">The sequence shown here is derived from an EMBL/GenBank/DDBJ whole genome shotgun (WGS) entry which is preliminary data.</text>
</comment>
<sequence length="166" mass="18839">MPLSSFMGIRYYAYPVDPELIEHARHTPWDFLSDDPLMDAWGPEAGRPEMLYLDKSWWELQRLLGAVPGETGSPAAELVRGQVREHAMGWYSFVRVLAPDEVSRIAIDLQTVNEGDVRRSLQENGSQFGRRDIEGDVRHVLQYLQDATSFTGEMARTGRGLIYLIG</sequence>
<dbReference type="EMBL" id="RCUV01000009">
    <property type="protein sequence ID" value="RLP70828.1"/>
    <property type="molecule type" value="Genomic_DNA"/>
</dbReference>
<dbReference type="Proteomes" id="UP000270299">
    <property type="component" value="Unassembled WGS sequence"/>
</dbReference>
<organism evidence="1 2">
    <name type="scientific">Mycetocola manganoxydans</name>
    <dbReference type="NCBI Taxonomy" id="699879"/>
    <lineage>
        <taxon>Bacteria</taxon>
        <taxon>Bacillati</taxon>
        <taxon>Actinomycetota</taxon>
        <taxon>Actinomycetes</taxon>
        <taxon>Micrococcales</taxon>
        <taxon>Microbacteriaceae</taxon>
        <taxon>Mycetocola</taxon>
    </lineage>
</organism>
<gene>
    <name evidence="1" type="ORF">D9V29_10110</name>
</gene>
<evidence type="ECO:0000313" key="2">
    <source>
        <dbReference type="Proteomes" id="UP000270299"/>
    </source>
</evidence>
<dbReference type="InterPro" id="IPR015068">
    <property type="entry name" value="DUF1877"/>
</dbReference>
<dbReference type="InterPro" id="IPR035944">
    <property type="entry name" value="YfbM-like_sf"/>
</dbReference>
<dbReference type="Pfam" id="PF08974">
    <property type="entry name" value="DUF1877"/>
    <property type="match status" value="1"/>
</dbReference>
<proteinExistence type="predicted"/>
<evidence type="ECO:0000313" key="1">
    <source>
        <dbReference type="EMBL" id="RLP70828.1"/>
    </source>
</evidence>
<accession>A0A3L6ZSJ4</accession>
<dbReference type="Gene3D" id="3.40.1760.10">
    <property type="entry name" value="YfbM-like super family"/>
    <property type="match status" value="1"/>
</dbReference>
<dbReference type="AlphaFoldDB" id="A0A3L6ZSJ4"/>
<name>A0A3L6ZSJ4_9MICO</name>
<reference evidence="1 2" key="1">
    <citation type="submission" date="2018-10" db="EMBL/GenBank/DDBJ databases">
        <authorList>
            <person name="Li J."/>
        </authorList>
    </citation>
    <scope>NUCLEOTIDE SEQUENCE [LARGE SCALE GENOMIC DNA]</scope>
    <source>
        <strain evidence="1 2">CCTCC AB209002</strain>
    </source>
</reference>